<sequence>MAAIEIREIRKSFRKKKAVDGVSFTVDPGTITGFLGPNGAGKTTTLRCLLGLVRPDSGEGLVNGRAYTDIPDPLTEVGAVLEATNLHPGRRGRDHLRVVCDAAGIPVSRADEVLEEVGLTEAGRKRVGGYSMGMRQRLSLGAALLGEPKVLILDEPANGLDPEGIDWLRRFLRYQAHERGVAVLVSSHVLAEVEQTVDNVVIIAGGRSVQQSALAELTREGESLHEAFLRLTSTGSMPMTFGKAGADQ</sequence>
<dbReference type="Gene3D" id="3.40.50.300">
    <property type="entry name" value="P-loop containing nucleotide triphosphate hydrolases"/>
    <property type="match status" value="1"/>
</dbReference>
<comment type="caution">
    <text evidence="6">The sequence shown here is derived from an EMBL/GenBank/DDBJ whole genome shotgun (WGS) entry which is preliminary data.</text>
</comment>
<gene>
    <name evidence="6" type="ORF">H4W79_000193</name>
</gene>
<feature type="domain" description="ABC transporter" evidence="5">
    <location>
        <begin position="4"/>
        <end position="230"/>
    </location>
</feature>
<dbReference type="SMART" id="SM00382">
    <property type="entry name" value="AAA"/>
    <property type="match status" value="1"/>
</dbReference>
<dbReference type="InterPro" id="IPR027417">
    <property type="entry name" value="P-loop_NTPase"/>
</dbReference>
<evidence type="ECO:0000256" key="2">
    <source>
        <dbReference type="ARBA" id="ARBA00022448"/>
    </source>
</evidence>
<protein>
    <submittedName>
        <fullName evidence="6">ABC-2 type transport system ATP-binding protein</fullName>
    </submittedName>
</protein>
<proteinExistence type="inferred from homology"/>
<keyword evidence="3" id="KW-0547">Nucleotide-binding</keyword>
<dbReference type="EMBL" id="JADBDY010000001">
    <property type="protein sequence ID" value="MBE1455979.1"/>
    <property type="molecule type" value="Genomic_DNA"/>
</dbReference>
<dbReference type="InterPro" id="IPR003593">
    <property type="entry name" value="AAA+_ATPase"/>
</dbReference>
<name>A0ABR9HAC3_9ACTN</name>
<dbReference type="RefSeq" id="WP_225942297.1">
    <property type="nucleotide sequence ID" value="NZ_BMXJ01000009.1"/>
</dbReference>
<accession>A0ABR9HAC3</accession>
<dbReference type="InterPro" id="IPR003439">
    <property type="entry name" value="ABC_transporter-like_ATP-bd"/>
</dbReference>
<evidence type="ECO:0000313" key="7">
    <source>
        <dbReference type="Proteomes" id="UP000598217"/>
    </source>
</evidence>
<evidence type="ECO:0000313" key="6">
    <source>
        <dbReference type="EMBL" id="MBE1455979.1"/>
    </source>
</evidence>
<comment type="similarity">
    <text evidence="1">Belongs to the ABC transporter superfamily.</text>
</comment>
<dbReference type="PANTHER" id="PTHR43335:SF4">
    <property type="entry name" value="ABC TRANSPORTER, ATP-BINDING PROTEIN"/>
    <property type="match status" value="1"/>
</dbReference>
<reference evidence="6 7" key="1">
    <citation type="submission" date="2020-10" db="EMBL/GenBank/DDBJ databases">
        <title>Sequencing the genomes of 1000 actinobacteria strains.</title>
        <authorList>
            <person name="Klenk H.-P."/>
        </authorList>
    </citation>
    <scope>NUCLEOTIDE SEQUENCE [LARGE SCALE GENOMIC DNA]</scope>
    <source>
        <strain evidence="6 7">DSM 45157</strain>
    </source>
</reference>
<dbReference type="Proteomes" id="UP000598217">
    <property type="component" value="Unassembled WGS sequence"/>
</dbReference>
<keyword evidence="7" id="KW-1185">Reference proteome</keyword>
<evidence type="ECO:0000256" key="3">
    <source>
        <dbReference type="ARBA" id="ARBA00022741"/>
    </source>
</evidence>
<dbReference type="GO" id="GO:0005524">
    <property type="term" value="F:ATP binding"/>
    <property type="evidence" value="ECO:0007669"/>
    <property type="project" value="UniProtKB-KW"/>
</dbReference>
<dbReference type="Pfam" id="PF00005">
    <property type="entry name" value="ABC_tran"/>
    <property type="match status" value="1"/>
</dbReference>
<organism evidence="6 7">
    <name type="scientific">Nocardiopsis terrae</name>
    <dbReference type="NCBI Taxonomy" id="372655"/>
    <lineage>
        <taxon>Bacteria</taxon>
        <taxon>Bacillati</taxon>
        <taxon>Actinomycetota</taxon>
        <taxon>Actinomycetes</taxon>
        <taxon>Streptosporangiales</taxon>
        <taxon>Nocardiopsidaceae</taxon>
        <taxon>Nocardiopsis</taxon>
    </lineage>
</organism>
<dbReference type="PANTHER" id="PTHR43335">
    <property type="entry name" value="ABC TRANSPORTER, ATP-BINDING PROTEIN"/>
    <property type="match status" value="1"/>
</dbReference>
<dbReference type="PROSITE" id="PS50893">
    <property type="entry name" value="ABC_TRANSPORTER_2"/>
    <property type="match status" value="1"/>
</dbReference>
<keyword evidence="2" id="KW-0813">Transport</keyword>
<evidence type="ECO:0000256" key="4">
    <source>
        <dbReference type="ARBA" id="ARBA00022840"/>
    </source>
</evidence>
<evidence type="ECO:0000259" key="5">
    <source>
        <dbReference type="PROSITE" id="PS50893"/>
    </source>
</evidence>
<dbReference type="SUPFAM" id="SSF52540">
    <property type="entry name" value="P-loop containing nucleoside triphosphate hydrolases"/>
    <property type="match status" value="1"/>
</dbReference>
<evidence type="ECO:0000256" key="1">
    <source>
        <dbReference type="ARBA" id="ARBA00005417"/>
    </source>
</evidence>
<keyword evidence="4 6" id="KW-0067">ATP-binding</keyword>